<accession>A0ACA9N1R5</accession>
<sequence>MSQMAQISEAQDNNYSIDFPLGYGDFELKSSDNVIFSFPRGILAHVSPVFKDMFSIGDTDGQHEPLNLTEDSKTIRQFLLYIDPLKYSPGFTLDTAESLIEAATKYQVAIMVETFENWAVTGSACISHDAKSDVVSNGSSPIKKDPMLFLSLAEKFCLPEIGSISMRDAVVANKRATSISKYPLNRTTIIQFVETRQERTRMLIEKVTKLIRDEIDIIRWKIGTSLSPQSGRKRSQLERADTKSSGTTNIPECFECLKNLYDLVVGLSTRLLDHPTWSAFILEGEEKINTPCAKCSVNLWQHLTVRFWRPSFHRSDFDILEEEILKVESERIPLNVSHHKQEHGKGQNKLHKMAQTSNDSPTTQYSTEFPSGYGDFELKSSDNVVFSFSRGVLAHMSPVFKDMFSIGDTSNPPEPLAITEDSPTITCFLLYIDPLKDRPDLTRDAAESFLEWNDEYPIKENPMLFLSLAERFNLTEDSYPIDGNREERAQLLIDKIGKLMRTQANYIESRAITSSLSDYSLNQKPICSYCIGQFYDLMAGLTSRLLEKPSWLTFTSVMTKTPPTRCGHDRWEKITETRIFESLEAEIRSVESAVIPLKALGP</sequence>
<evidence type="ECO:0000313" key="1">
    <source>
        <dbReference type="EMBL" id="CAG8628833.1"/>
    </source>
</evidence>
<proteinExistence type="predicted"/>
<organism evidence="1 2">
    <name type="scientific">Acaulospora colombiana</name>
    <dbReference type="NCBI Taxonomy" id="27376"/>
    <lineage>
        <taxon>Eukaryota</taxon>
        <taxon>Fungi</taxon>
        <taxon>Fungi incertae sedis</taxon>
        <taxon>Mucoromycota</taxon>
        <taxon>Glomeromycotina</taxon>
        <taxon>Glomeromycetes</taxon>
        <taxon>Diversisporales</taxon>
        <taxon>Acaulosporaceae</taxon>
        <taxon>Acaulospora</taxon>
    </lineage>
</organism>
<gene>
    <name evidence="1" type="ORF">ACOLOM_LOCUS7569</name>
</gene>
<comment type="caution">
    <text evidence="1">The sequence shown here is derived from an EMBL/GenBank/DDBJ whole genome shotgun (WGS) entry which is preliminary data.</text>
</comment>
<reference evidence="1" key="1">
    <citation type="submission" date="2021-06" db="EMBL/GenBank/DDBJ databases">
        <authorList>
            <person name="Kallberg Y."/>
            <person name="Tangrot J."/>
            <person name="Rosling A."/>
        </authorList>
    </citation>
    <scope>NUCLEOTIDE SEQUENCE</scope>
    <source>
        <strain evidence="1">CL356</strain>
    </source>
</reference>
<dbReference type="Proteomes" id="UP000789525">
    <property type="component" value="Unassembled WGS sequence"/>
</dbReference>
<keyword evidence="2" id="KW-1185">Reference proteome</keyword>
<evidence type="ECO:0000313" key="2">
    <source>
        <dbReference type="Proteomes" id="UP000789525"/>
    </source>
</evidence>
<name>A0ACA9N1R5_9GLOM</name>
<protein>
    <submittedName>
        <fullName evidence="1">4508_t:CDS:1</fullName>
    </submittedName>
</protein>
<dbReference type="EMBL" id="CAJVPT010017758">
    <property type="protein sequence ID" value="CAG8628833.1"/>
    <property type="molecule type" value="Genomic_DNA"/>
</dbReference>